<evidence type="ECO:0000313" key="2">
    <source>
        <dbReference type="EMBL" id="MEM0541017.1"/>
    </source>
</evidence>
<proteinExistence type="predicted"/>
<keyword evidence="2" id="KW-0067">ATP-binding</keyword>
<dbReference type="PANTHER" id="PTHR47396">
    <property type="entry name" value="TYPE I RESTRICTION ENZYME ECOKI R PROTEIN"/>
    <property type="match status" value="1"/>
</dbReference>
<dbReference type="PANTHER" id="PTHR47396:SF1">
    <property type="entry name" value="ATP-DEPENDENT HELICASE IRC3-RELATED"/>
    <property type="match status" value="1"/>
</dbReference>
<evidence type="ECO:0000259" key="1">
    <source>
        <dbReference type="PROSITE" id="PS51192"/>
    </source>
</evidence>
<dbReference type="Gene3D" id="3.40.50.300">
    <property type="entry name" value="P-loop containing nucleotide triphosphate hydrolases"/>
    <property type="match status" value="2"/>
</dbReference>
<dbReference type="SUPFAM" id="SSF52540">
    <property type="entry name" value="P-loop containing nucleoside triphosphate hydrolases"/>
    <property type="match status" value="2"/>
</dbReference>
<dbReference type="PROSITE" id="PS51192">
    <property type="entry name" value="HELICASE_ATP_BIND_1"/>
    <property type="match status" value="1"/>
</dbReference>
<accession>A0ABU9MZU6</accession>
<dbReference type="EMBL" id="JBCGDO010000001">
    <property type="protein sequence ID" value="MEM0541017.1"/>
    <property type="molecule type" value="Genomic_DNA"/>
</dbReference>
<organism evidence="2 3">
    <name type="scientific">Flavobacterium aureirubrum</name>
    <dbReference type="NCBI Taxonomy" id="3133147"/>
    <lineage>
        <taxon>Bacteria</taxon>
        <taxon>Pseudomonadati</taxon>
        <taxon>Bacteroidota</taxon>
        <taxon>Flavobacteriia</taxon>
        <taxon>Flavobacteriales</taxon>
        <taxon>Flavobacteriaceae</taxon>
        <taxon>Flavobacterium</taxon>
    </lineage>
</organism>
<comment type="caution">
    <text evidence="2">The sequence shown here is derived from an EMBL/GenBank/DDBJ whole genome shotgun (WGS) entry which is preliminary data.</text>
</comment>
<reference evidence="2 3" key="1">
    <citation type="submission" date="2024-03" db="EMBL/GenBank/DDBJ databases">
        <title>Two novel species of the genus Flavobacterium exhibiting potentially degradation of complex polysaccharides.</title>
        <authorList>
            <person name="Lian X."/>
        </authorList>
    </citation>
    <scope>NUCLEOTIDE SEQUENCE [LARGE SCALE GENOMIC DNA]</scope>
    <source>
        <strain evidence="3">j3</strain>
    </source>
</reference>
<name>A0ABU9MZU6_9FLAO</name>
<dbReference type="GO" id="GO:0004386">
    <property type="term" value="F:helicase activity"/>
    <property type="evidence" value="ECO:0007669"/>
    <property type="project" value="UniProtKB-KW"/>
</dbReference>
<dbReference type="InterPro" id="IPR014001">
    <property type="entry name" value="Helicase_ATP-bd"/>
</dbReference>
<keyword evidence="3" id="KW-1185">Reference proteome</keyword>
<keyword evidence="2" id="KW-0547">Nucleotide-binding</keyword>
<keyword evidence="2" id="KW-0378">Hydrolase</keyword>
<dbReference type="RefSeq" id="WP_342694263.1">
    <property type="nucleotide sequence ID" value="NZ_JBCGDO010000001.1"/>
</dbReference>
<sequence>MSLFNQVDTYQRLDKRIASKIEDGDLAVVLSPIIKNNLRFGSREYQTEAFTALDYYLNNSKLRARPSQVLFHMATGSGKTLVMAGAMLELYNMGYRNFIFFVNTDTIIRKTKENFLNPKSSKYLFKEVININGVNVSIDEVDSFESTNEDNISILFSTIQGLHTKLNNPRENSITFDDFVNRKVVLISDEAHHINALTKKTLTAQEKEISVTWENTVDRIFHSNPDNIMMEFTATLELSHPNIAAKYNNKLLYDYPLAKFREDKYSKEVKTNQVDFEPIQRAIVASIISQYKKKVFASNGILAKPVVMLKSKTTAESAVMEEKFIEAIKNLNEDKLKNIIKLDNEVLVEALKYFESLNISYQSLIDELKEDFSADKIISVNSKNDTDEKQITINSLEDIDNEFRAVFAVDKLNEGWDVLNLFDIVRLYDTRDATGNKPGKTTVQEAQLIGRGARYFPFKLDENQDLDKRKYDDDITNTLRICETLHYHCSHNPKYISELNQALKQIGLFPDEKVEVDLYLKDEFKETNFYKNGFILLNKKVLNNPKTLLEYQEPDIVKRYTYALRTNRSAVNTIFDEASMKANRVAANYMNTHKFNVWDKTILLKALNKIPFYRFNNLQKFFPSIKSMLDFVSNDKYLGGISVDVTGLEKDTKELTAFQKLDIVVYVANKIADEISTKFGDYRGTKSFYREPIRKHFRNKKLSFSVNTSPTAETGKPTMRHDIDPKFYVDLNKANWYAFNENYGSSEEKFLVKFFESQIEDLKQKYSDIYLLRNERHFKLYRFSDGKATEPDFVLFMTEKLSGEEVIYQLFIEPKGEQLLYTDQWKEDFLKDIENHAVIELYQNQSYKLIGMPFYNKENREDIFEERLKNI</sequence>
<dbReference type="Proteomes" id="UP001460072">
    <property type="component" value="Unassembled WGS sequence"/>
</dbReference>
<dbReference type="InterPro" id="IPR027417">
    <property type="entry name" value="P-loop_NTPase"/>
</dbReference>
<dbReference type="SMART" id="SM00487">
    <property type="entry name" value="DEXDc"/>
    <property type="match status" value="1"/>
</dbReference>
<dbReference type="InterPro" id="IPR050742">
    <property type="entry name" value="Helicase_Restrict-Modif_Enz"/>
</dbReference>
<feature type="domain" description="Helicase ATP-binding" evidence="1">
    <location>
        <begin position="60"/>
        <end position="254"/>
    </location>
</feature>
<dbReference type="Pfam" id="PF04851">
    <property type="entry name" value="ResIII"/>
    <property type="match status" value="1"/>
</dbReference>
<dbReference type="CDD" id="cd18785">
    <property type="entry name" value="SF2_C"/>
    <property type="match status" value="1"/>
</dbReference>
<gene>
    <name evidence="2" type="ORF">WFZ85_00155</name>
</gene>
<dbReference type="InterPro" id="IPR006935">
    <property type="entry name" value="Helicase/UvrB_N"/>
</dbReference>
<protein>
    <submittedName>
        <fullName evidence="2">DEAD/DEAH box helicase family protein</fullName>
    </submittedName>
</protein>
<keyword evidence="2" id="KW-0347">Helicase</keyword>
<evidence type="ECO:0000313" key="3">
    <source>
        <dbReference type="Proteomes" id="UP001460072"/>
    </source>
</evidence>